<organism evidence="1 2">
    <name type="scientific">Palleronia marisminoris</name>
    <dbReference type="NCBI Taxonomy" id="315423"/>
    <lineage>
        <taxon>Bacteria</taxon>
        <taxon>Pseudomonadati</taxon>
        <taxon>Pseudomonadota</taxon>
        <taxon>Alphaproteobacteria</taxon>
        <taxon>Rhodobacterales</taxon>
        <taxon>Roseobacteraceae</taxon>
        <taxon>Palleronia</taxon>
    </lineage>
</organism>
<proteinExistence type="predicted"/>
<sequence length="61" mass="6781">MEVRAIETRRFDTPDDVLDMKEHGGISIVRMSDGSTGMLAIFEPGWTWDAHEKPLPGSPPV</sequence>
<protein>
    <submittedName>
        <fullName evidence="1">Uncharacterized protein</fullName>
    </submittedName>
</protein>
<evidence type="ECO:0000313" key="1">
    <source>
        <dbReference type="EMBL" id="SLN45711.1"/>
    </source>
</evidence>
<dbReference type="AlphaFoldDB" id="A0A1Y5SUY2"/>
<keyword evidence="2" id="KW-1185">Reference proteome</keyword>
<dbReference type="EMBL" id="FWFV01000005">
    <property type="protein sequence ID" value="SLN45711.1"/>
    <property type="molecule type" value="Genomic_DNA"/>
</dbReference>
<evidence type="ECO:0000313" key="2">
    <source>
        <dbReference type="Proteomes" id="UP000193870"/>
    </source>
</evidence>
<gene>
    <name evidence="1" type="ORF">PAM7066_01982</name>
</gene>
<reference evidence="1 2" key="1">
    <citation type="submission" date="2017-03" db="EMBL/GenBank/DDBJ databases">
        <authorList>
            <person name="Afonso C.L."/>
            <person name="Miller P.J."/>
            <person name="Scott M.A."/>
            <person name="Spackman E."/>
            <person name="Goraichik I."/>
            <person name="Dimitrov K.M."/>
            <person name="Suarez D.L."/>
            <person name="Swayne D.E."/>
        </authorList>
    </citation>
    <scope>NUCLEOTIDE SEQUENCE [LARGE SCALE GENOMIC DNA]</scope>
    <source>
        <strain evidence="1 2">CECT 7066</strain>
    </source>
</reference>
<accession>A0A1Y5SUY2</accession>
<name>A0A1Y5SUY2_9RHOB</name>
<dbReference type="Proteomes" id="UP000193870">
    <property type="component" value="Unassembled WGS sequence"/>
</dbReference>
<dbReference type="RefSeq" id="WP_245749646.1">
    <property type="nucleotide sequence ID" value="NZ_FOPF01000005.1"/>
</dbReference>